<evidence type="ECO:0000259" key="2">
    <source>
        <dbReference type="Pfam" id="PF14303"/>
    </source>
</evidence>
<evidence type="ECO:0000256" key="1">
    <source>
        <dbReference type="SAM" id="MobiDB-lite"/>
    </source>
</evidence>
<protein>
    <recommendedName>
        <fullName evidence="2">No apical meristem-associated C-terminal domain-containing protein</fullName>
    </recommendedName>
</protein>
<feature type="region of interest" description="Disordered" evidence="1">
    <location>
        <begin position="1"/>
        <end position="20"/>
    </location>
</feature>
<evidence type="ECO:0000313" key="4">
    <source>
        <dbReference type="Proteomes" id="UP000095767"/>
    </source>
</evidence>
<comment type="caution">
    <text evidence="3">The sequence shown here is derived from an EMBL/GenBank/DDBJ whole genome shotgun (WGS) entry which is preliminary data.</text>
</comment>
<dbReference type="EMBL" id="LWDX02049307">
    <property type="protein sequence ID" value="OEL20898.1"/>
    <property type="molecule type" value="Genomic_DNA"/>
</dbReference>
<reference evidence="3 4" key="1">
    <citation type="submission" date="2016-09" db="EMBL/GenBank/DDBJ databases">
        <title>The draft genome of Dichanthelium oligosanthes: A C3 panicoid grass species.</title>
        <authorList>
            <person name="Studer A.J."/>
            <person name="Schnable J.C."/>
            <person name="Brutnell T.P."/>
        </authorList>
    </citation>
    <scope>NUCLEOTIDE SEQUENCE [LARGE SCALE GENOMIC DNA]</scope>
    <source>
        <strain evidence="4">cv. Kellogg 1175</strain>
        <tissue evidence="3">Leaf</tissue>
    </source>
</reference>
<dbReference type="Proteomes" id="UP000095767">
    <property type="component" value="Unassembled WGS sequence"/>
</dbReference>
<gene>
    <name evidence="3" type="ORF">BAE44_0018083</name>
</gene>
<proteinExistence type="predicted"/>
<feature type="compositionally biased region" description="Basic and acidic residues" evidence="1">
    <location>
        <begin position="77"/>
        <end position="87"/>
    </location>
</feature>
<dbReference type="STRING" id="888268.A0A1E5V713"/>
<feature type="domain" description="No apical meristem-associated C-terminal" evidence="2">
    <location>
        <begin position="27"/>
        <end position="144"/>
    </location>
</feature>
<dbReference type="Pfam" id="PF14303">
    <property type="entry name" value="NAM-associated"/>
    <property type="match status" value="1"/>
</dbReference>
<organism evidence="3 4">
    <name type="scientific">Dichanthelium oligosanthes</name>
    <dbReference type="NCBI Taxonomy" id="888268"/>
    <lineage>
        <taxon>Eukaryota</taxon>
        <taxon>Viridiplantae</taxon>
        <taxon>Streptophyta</taxon>
        <taxon>Embryophyta</taxon>
        <taxon>Tracheophyta</taxon>
        <taxon>Spermatophyta</taxon>
        <taxon>Magnoliopsida</taxon>
        <taxon>Liliopsida</taxon>
        <taxon>Poales</taxon>
        <taxon>Poaceae</taxon>
        <taxon>PACMAD clade</taxon>
        <taxon>Panicoideae</taxon>
        <taxon>Panicodae</taxon>
        <taxon>Paniceae</taxon>
        <taxon>Dichantheliinae</taxon>
        <taxon>Dichanthelium</taxon>
    </lineage>
</organism>
<name>A0A1E5V713_9POAL</name>
<keyword evidence="4" id="KW-1185">Reference proteome</keyword>
<sequence>MKSREDHLNQSGKTDEDRWEAAYDGEEFKYKHCWLLLRGEPKWQSKVSGKGDDARKGKAVAGPSASGQGSDSAMPDDSGRHIGWDSAKKKRSSDQAATASSSACLEVLQDLAVSRKAGKEDRTARYEHLFDAEAKKLALKERMVHVQEEVLAQQRALMQSKCRRHNPLERTTRSAS</sequence>
<evidence type="ECO:0000313" key="3">
    <source>
        <dbReference type="EMBL" id="OEL20898.1"/>
    </source>
</evidence>
<dbReference type="AlphaFoldDB" id="A0A1E5V713"/>
<accession>A0A1E5V713</accession>
<feature type="region of interest" description="Disordered" evidence="1">
    <location>
        <begin position="44"/>
        <end position="102"/>
    </location>
</feature>
<dbReference type="InterPro" id="IPR029466">
    <property type="entry name" value="NAM-associated_C"/>
</dbReference>
<feature type="compositionally biased region" description="Basic and acidic residues" evidence="1">
    <location>
        <begin position="44"/>
        <end position="56"/>
    </location>
</feature>